<dbReference type="Proteomes" id="UP000663792">
    <property type="component" value="Unassembled WGS sequence"/>
</dbReference>
<dbReference type="InterPro" id="IPR029056">
    <property type="entry name" value="Ribokinase-like"/>
</dbReference>
<comment type="subunit">
    <text evidence="6">Homotetramer.</text>
</comment>
<name>A0A939BXB8_9ACTN</name>
<evidence type="ECO:0000256" key="4">
    <source>
        <dbReference type="ARBA" id="ARBA00023027"/>
    </source>
</evidence>
<keyword evidence="3 6" id="KW-0521">NADP</keyword>
<dbReference type="HAMAP" id="MF_01965">
    <property type="entry name" value="NADHX_dehydratase"/>
    <property type="match status" value="1"/>
</dbReference>
<keyword evidence="10" id="KW-1185">Reference proteome</keyword>
<dbReference type="GO" id="GO:0052856">
    <property type="term" value="F:NAD(P)HX epimerase activity"/>
    <property type="evidence" value="ECO:0007669"/>
    <property type="project" value="TreeGrafter"/>
</dbReference>
<evidence type="ECO:0000313" key="10">
    <source>
        <dbReference type="Proteomes" id="UP000663792"/>
    </source>
</evidence>
<organism evidence="9 10">
    <name type="scientific">Nakamurella leprariae</name>
    <dbReference type="NCBI Taxonomy" id="2803911"/>
    <lineage>
        <taxon>Bacteria</taxon>
        <taxon>Bacillati</taxon>
        <taxon>Actinomycetota</taxon>
        <taxon>Actinomycetes</taxon>
        <taxon>Nakamurellales</taxon>
        <taxon>Nakamurellaceae</taxon>
        <taxon>Nakamurella</taxon>
    </lineage>
</organism>
<dbReference type="PANTHER" id="PTHR12592:SF0">
    <property type="entry name" value="ATP-DEPENDENT (S)-NAD(P)H-HYDRATE DEHYDRATASE"/>
    <property type="match status" value="1"/>
</dbReference>
<sequence length="310" mass="31931">MRARSEPELDRDPKDPVNQVPGPHRVLTPAMLRDWPLPSVGDSKYSRGQVLVIGGARRTPGAAVLAGLAALRVGAGRLTMAVAESVAPALAVATPEAGVVGLAENRAGSVTAEDIDVLATDLEAADAVLIGAGLDDADLTAALLRQVLPQLGPEATVVLDAYALGVLPRVEERETVAGRLVLTPNLVEGAFLLDHDGDLDEGDLHEAVPAMAERYQAVVSCHNVLADPSRQVWVNSSGHGGLGTSGSGDVLAGAALGLLARGAPPDQAACWATYLHAAGGDRLAAQVGPLGFLARELLDQLPRVLVELNT</sequence>
<feature type="binding site" evidence="6">
    <location>
        <position position="62"/>
    </location>
    <ligand>
        <name>(6S)-NADPHX</name>
        <dbReference type="ChEBI" id="CHEBI:64076"/>
    </ligand>
</feature>
<feature type="binding site" evidence="6">
    <location>
        <position position="133"/>
    </location>
    <ligand>
        <name>(6S)-NADPHX</name>
        <dbReference type="ChEBI" id="CHEBI:64076"/>
    </ligand>
</feature>
<evidence type="ECO:0000256" key="6">
    <source>
        <dbReference type="HAMAP-Rule" id="MF_01965"/>
    </source>
</evidence>
<comment type="cofactor">
    <cofactor evidence="6">
        <name>Mg(2+)</name>
        <dbReference type="ChEBI" id="CHEBI:18420"/>
    </cofactor>
</comment>
<feature type="binding site" evidence="6">
    <location>
        <position position="249"/>
    </location>
    <ligand>
        <name>(6S)-NADPHX</name>
        <dbReference type="ChEBI" id="CHEBI:64076"/>
    </ligand>
</feature>
<dbReference type="GO" id="GO:0052855">
    <property type="term" value="F:ADP-dependent NAD(P)H-hydrate dehydratase activity"/>
    <property type="evidence" value="ECO:0007669"/>
    <property type="project" value="UniProtKB-UniRule"/>
</dbReference>
<dbReference type="NCBIfam" id="TIGR00196">
    <property type="entry name" value="yjeF_cterm"/>
    <property type="match status" value="1"/>
</dbReference>
<comment type="similarity">
    <text evidence="6">Belongs to the NnrD/CARKD family.</text>
</comment>
<accession>A0A939BXB8</accession>
<comment type="caution">
    <text evidence="6">Lacks conserved residue(s) required for the propagation of feature annotation.</text>
</comment>
<dbReference type="PROSITE" id="PS51383">
    <property type="entry name" value="YJEF_C_3"/>
    <property type="match status" value="1"/>
</dbReference>
<feature type="region of interest" description="Disordered" evidence="7">
    <location>
        <begin position="1"/>
        <end position="24"/>
    </location>
</feature>
<comment type="function">
    <text evidence="6">Catalyzes the dehydration of the S-form of NAD(P)HX at the expense of ADP, which is converted to AMP. Together with NAD(P)HX epimerase, which catalyzes the epimerization of the S- and R-forms, the enzyme allows the repair of both epimers of NAD(P)HX, a damaged form of NAD(P)H that is a result of enzymatic or heat-dependent hydration.</text>
</comment>
<dbReference type="CDD" id="cd01171">
    <property type="entry name" value="YXKO-related"/>
    <property type="match status" value="1"/>
</dbReference>
<evidence type="ECO:0000256" key="1">
    <source>
        <dbReference type="ARBA" id="ARBA00022741"/>
    </source>
</evidence>
<dbReference type="GO" id="GO:0110051">
    <property type="term" value="P:metabolite repair"/>
    <property type="evidence" value="ECO:0007669"/>
    <property type="project" value="TreeGrafter"/>
</dbReference>
<keyword evidence="1 6" id="KW-0547">Nucleotide-binding</keyword>
<dbReference type="InterPro" id="IPR000631">
    <property type="entry name" value="CARKD"/>
</dbReference>
<dbReference type="GO" id="GO:0046496">
    <property type="term" value="P:nicotinamide nucleotide metabolic process"/>
    <property type="evidence" value="ECO:0007669"/>
    <property type="project" value="UniProtKB-UniRule"/>
</dbReference>
<keyword evidence="5 6" id="KW-0456">Lyase</keyword>
<protein>
    <recommendedName>
        <fullName evidence="6">ADP-dependent (S)-NAD(P)H-hydrate dehydratase</fullName>
        <ecNumber evidence="6">4.2.1.136</ecNumber>
    </recommendedName>
    <alternativeName>
        <fullName evidence="6">ADP-dependent NAD(P)HX dehydratase</fullName>
    </alternativeName>
</protein>
<dbReference type="RefSeq" id="WP_205261355.1">
    <property type="nucleotide sequence ID" value="NZ_JAERWK010000017.1"/>
</dbReference>
<dbReference type="EC" id="4.2.1.136" evidence="6"/>
<comment type="catalytic activity">
    <reaction evidence="6">
        <text>(6S)-NADPHX + ADP = AMP + phosphate + NADPH + H(+)</text>
        <dbReference type="Rhea" id="RHEA:32235"/>
        <dbReference type="ChEBI" id="CHEBI:15378"/>
        <dbReference type="ChEBI" id="CHEBI:43474"/>
        <dbReference type="ChEBI" id="CHEBI:57783"/>
        <dbReference type="ChEBI" id="CHEBI:64076"/>
        <dbReference type="ChEBI" id="CHEBI:456215"/>
        <dbReference type="ChEBI" id="CHEBI:456216"/>
        <dbReference type="EC" id="4.2.1.136"/>
    </reaction>
</comment>
<dbReference type="Pfam" id="PF01256">
    <property type="entry name" value="Carb_kinase"/>
    <property type="match status" value="1"/>
</dbReference>
<proteinExistence type="inferred from homology"/>
<dbReference type="AlphaFoldDB" id="A0A939BXB8"/>
<evidence type="ECO:0000256" key="5">
    <source>
        <dbReference type="ARBA" id="ARBA00023239"/>
    </source>
</evidence>
<comment type="catalytic activity">
    <reaction evidence="6">
        <text>(6S)-NADHX + ADP = AMP + phosphate + NADH + H(+)</text>
        <dbReference type="Rhea" id="RHEA:32223"/>
        <dbReference type="ChEBI" id="CHEBI:15378"/>
        <dbReference type="ChEBI" id="CHEBI:43474"/>
        <dbReference type="ChEBI" id="CHEBI:57945"/>
        <dbReference type="ChEBI" id="CHEBI:64074"/>
        <dbReference type="ChEBI" id="CHEBI:456215"/>
        <dbReference type="ChEBI" id="CHEBI:456216"/>
        <dbReference type="EC" id="4.2.1.136"/>
    </reaction>
</comment>
<evidence type="ECO:0000256" key="2">
    <source>
        <dbReference type="ARBA" id="ARBA00022840"/>
    </source>
</evidence>
<keyword evidence="4 6" id="KW-0520">NAD</keyword>
<evidence type="ECO:0000256" key="7">
    <source>
        <dbReference type="SAM" id="MobiDB-lite"/>
    </source>
</evidence>
<reference evidence="9" key="1">
    <citation type="submission" date="2021-01" db="EMBL/GenBank/DDBJ databases">
        <title>YIM 132084 draft genome.</title>
        <authorList>
            <person name="An D."/>
        </authorList>
    </citation>
    <scope>NUCLEOTIDE SEQUENCE</scope>
    <source>
        <strain evidence="9">YIM 132084</strain>
    </source>
</reference>
<comment type="caution">
    <text evidence="9">The sequence shown here is derived from an EMBL/GenBank/DDBJ whole genome shotgun (WGS) entry which is preliminary data.</text>
</comment>
<gene>
    <name evidence="6" type="primary">nnrD</name>
    <name evidence="9" type="ORF">JL106_14030</name>
</gene>
<dbReference type="SUPFAM" id="SSF53613">
    <property type="entry name" value="Ribokinase-like"/>
    <property type="match status" value="1"/>
</dbReference>
<feature type="domain" description="YjeF C-terminal" evidence="8">
    <location>
        <begin position="27"/>
        <end position="308"/>
    </location>
</feature>
<feature type="compositionally biased region" description="Basic and acidic residues" evidence="7">
    <location>
        <begin position="1"/>
        <end position="15"/>
    </location>
</feature>
<dbReference type="EMBL" id="JAERWK010000017">
    <property type="protein sequence ID" value="MBM9468398.1"/>
    <property type="molecule type" value="Genomic_DNA"/>
</dbReference>
<evidence type="ECO:0000259" key="8">
    <source>
        <dbReference type="PROSITE" id="PS51383"/>
    </source>
</evidence>
<keyword evidence="2 6" id="KW-0067">ATP-binding</keyword>
<feature type="binding site" evidence="6">
    <location>
        <position position="248"/>
    </location>
    <ligand>
        <name>AMP</name>
        <dbReference type="ChEBI" id="CHEBI:456215"/>
    </ligand>
</feature>
<evidence type="ECO:0000256" key="3">
    <source>
        <dbReference type="ARBA" id="ARBA00022857"/>
    </source>
</evidence>
<dbReference type="PANTHER" id="PTHR12592">
    <property type="entry name" value="ATP-DEPENDENT (S)-NAD(P)H-HYDRATE DEHYDRATASE FAMILY MEMBER"/>
    <property type="match status" value="1"/>
</dbReference>
<dbReference type="Gene3D" id="3.40.1190.20">
    <property type="match status" value="1"/>
</dbReference>
<evidence type="ECO:0000313" key="9">
    <source>
        <dbReference type="EMBL" id="MBM9468398.1"/>
    </source>
</evidence>
<dbReference type="GO" id="GO:0005524">
    <property type="term" value="F:ATP binding"/>
    <property type="evidence" value="ECO:0007669"/>
    <property type="project" value="UniProtKB-KW"/>
</dbReference>